<keyword evidence="8" id="KW-1185">Reference proteome</keyword>
<organism evidence="7 8">
    <name type="scientific">Periophthalmus magnuspinnatus</name>
    <dbReference type="NCBI Taxonomy" id="409849"/>
    <lineage>
        <taxon>Eukaryota</taxon>
        <taxon>Metazoa</taxon>
        <taxon>Chordata</taxon>
        <taxon>Craniata</taxon>
        <taxon>Vertebrata</taxon>
        <taxon>Euteleostomi</taxon>
        <taxon>Actinopterygii</taxon>
        <taxon>Neopterygii</taxon>
        <taxon>Teleostei</taxon>
        <taxon>Neoteleostei</taxon>
        <taxon>Acanthomorphata</taxon>
        <taxon>Gobiaria</taxon>
        <taxon>Gobiiformes</taxon>
        <taxon>Gobioidei</taxon>
        <taxon>Gobiidae</taxon>
        <taxon>Oxudercinae</taxon>
        <taxon>Periophthalmus</taxon>
    </lineage>
</organism>
<dbReference type="STRING" id="409849.ENSPMGP00000000218"/>
<dbReference type="Gene3D" id="3.10.450.10">
    <property type="match status" value="1"/>
</dbReference>
<dbReference type="PANTHER" id="PTHR46186">
    <property type="entry name" value="CYSTATIN"/>
    <property type="match status" value="1"/>
</dbReference>
<dbReference type="GO" id="GO:0031982">
    <property type="term" value="C:vesicle"/>
    <property type="evidence" value="ECO:0007669"/>
    <property type="project" value="TreeGrafter"/>
</dbReference>
<feature type="domain" description="Cystatin" evidence="6">
    <location>
        <begin position="19"/>
        <end position="123"/>
    </location>
</feature>
<dbReference type="SMART" id="SM00043">
    <property type="entry name" value="CY"/>
    <property type="match status" value="1"/>
</dbReference>
<dbReference type="GO" id="GO:0004869">
    <property type="term" value="F:cysteine-type endopeptidase inhibitor activity"/>
    <property type="evidence" value="ECO:0007669"/>
    <property type="project" value="UniProtKB-KW"/>
</dbReference>
<evidence type="ECO:0000256" key="1">
    <source>
        <dbReference type="ARBA" id="ARBA00009403"/>
    </source>
</evidence>
<proteinExistence type="inferred from homology"/>
<dbReference type="PROSITE" id="PS00287">
    <property type="entry name" value="CYSTATIN"/>
    <property type="match status" value="1"/>
</dbReference>
<dbReference type="CDD" id="cd00042">
    <property type="entry name" value="CY"/>
    <property type="match status" value="1"/>
</dbReference>
<feature type="chain" id="PRO_5018768006" description="Cystatin domain-containing protein" evidence="5">
    <location>
        <begin position="18"/>
        <end position="124"/>
    </location>
</feature>
<evidence type="ECO:0000256" key="3">
    <source>
        <dbReference type="ARBA" id="ARBA00022704"/>
    </source>
</evidence>
<dbReference type="GO" id="GO:0005737">
    <property type="term" value="C:cytoplasm"/>
    <property type="evidence" value="ECO:0007669"/>
    <property type="project" value="TreeGrafter"/>
</dbReference>
<evidence type="ECO:0000313" key="7">
    <source>
        <dbReference type="Ensembl" id="ENSPMGP00000000218.1"/>
    </source>
</evidence>
<keyword evidence="2" id="KW-0646">Protease inhibitor</keyword>
<reference evidence="7" key="2">
    <citation type="submission" date="2025-09" db="UniProtKB">
        <authorList>
            <consortium name="Ensembl"/>
        </authorList>
    </citation>
    <scope>IDENTIFICATION</scope>
</reference>
<dbReference type="PANTHER" id="PTHR46186:SF2">
    <property type="entry name" value="CYSTATIN"/>
    <property type="match status" value="1"/>
</dbReference>
<dbReference type="FunFam" id="3.10.450.10:FF:000004">
    <property type="entry name" value="Cystatin C"/>
    <property type="match status" value="1"/>
</dbReference>
<accession>A0A3B3Z6J6</accession>
<evidence type="ECO:0000256" key="5">
    <source>
        <dbReference type="SAM" id="SignalP"/>
    </source>
</evidence>
<name>A0A3B3Z6J6_9GOBI</name>
<comment type="similarity">
    <text evidence="1">Belongs to the cystatin family.</text>
</comment>
<keyword evidence="3" id="KW-0789">Thiol protease inhibitor</keyword>
<dbReference type="Proteomes" id="UP000261520">
    <property type="component" value="Unplaced"/>
</dbReference>
<evidence type="ECO:0000256" key="2">
    <source>
        <dbReference type="ARBA" id="ARBA00022690"/>
    </source>
</evidence>
<evidence type="ECO:0000256" key="4">
    <source>
        <dbReference type="ARBA" id="ARBA00023157"/>
    </source>
</evidence>
<sequence length="124" mass="13921">MLVLLLVCLPLCSVVTGQIMTGQPRPVSTRSEKVWRAARFAVGEFNNALSQQPFTYKILNVTSAKVQVVAGVNYIIEVQLGRVCKSSLLQKCHGKSHPKLLCTFTVTEIPWEGKRFVYRRICKP</sequence>
<evidence type="ECO:0000259" key="6">
    <source>
        <dbReference type="SMART" id="SM00043"/>
    </source>
</evidence>
<feature type="signal peptide" evidence="5">
    <location>
        <begin position="1"/>
        <end position="17"/>
    </location>
</feature>
<dbReference type="Ensembl" id="ENSPMGT00000000232.1">
    <property type="protein sequence ID" value="ENSPMGP00000000218.1"/>
    <property type="gene ID" value="ENSPMGG00000000244.1"/>
</dbReference>
<dbReference type="Pfam" id="PF00031">
    <property type="entry name" value="Cystatin"/>
    <property type="match status" value="1"/>
</dbReference>
<reference evidence="7" key="1">
    <citation type="submission" date="2025-08" db="UniProtKB">
        <authorList>
            <consortium name="Ensembl"/>
        </authorList>
    </citation>
    <scope>IDENTIFICATION</scope>
</reference>
<dbReference type="InterPro" id="IPR046350">
    <property type="entry name" value="Cystatin_sf"/>
</dbReference>
<dbReference type="InterPro" id="IPR000010">
    <property type="entry name" value="Cystatin_dom"/>
</dbReference>
<dbReference type="InterPro" id="IPR018073">
    <property type="entry name" value="Prot_inh_cystat_CS"/>
</dbReference>
<dbReference type="GO" id="GO:0005615">
    <property type="term" value="C:extracellular space"/>
    <property type="evidence" value="ECO:0007669"/>
    <property type="project" value="TreeGrafter"/>
</dbReference>
<keyword evidence="4" id="KW-1015">Disulfide bond</keyword>
<dbReference type="SUPFAM" id="SSF54403">
    <property type="entry name" value="Cystatin/monellin"/>
    <property type="match status" value="1"/>
</dbReference>
<evidence type="ECO:0000313" key="8">
    <source>
        <dbReference type="Proteomes" id="UP000261520"/>
    </source>
</evidence>
<dbReference type="AlphaFoldDB" id="A0A3B3Z6J6"/>
<protein>
    <recommendedName>
        <fullName evidence="6">Cystatin domain-containing protein</fullName>
    </recommendedName>
</protein>
<keyword evidence="5" id="KW-0732">Signal</keyword>